<feature type="transmembrane region" description="Helical" evidence="1">
    <location>
        <begin position="91"/>
        <end position="113"/>
    </location>
</feature>
<feature type="transmembrane region" description="Helical" evidence="1">
    <location>
        <begin position="125"/>
        <end position="143"/>
    </location>
</feature>
<feature type="transmembrane region" description="Helical" evidence="1">
    <location>
        <begin position="29"/>
        <end position="48"/>
    </location>
</feature>
<evidence type="ECO:0000256" key="1">
    <source>
        <dbReference type="SAM" id="Phobius"/>
    </source>
</evidence>
<accession>A0A9X2MNG7</accession>
<protein>
    <submittedName>
        <fullName evidence="2">Uncharacterized protein</fullName>
    </submittedName>
</protein>
<keyword evidence="1" id="KW-0812">Transmembrane</keyword>
<keyword evidence="1" id="KW-1133">Transmembrane helix</keyword>
<organism evidence="2 3">
    <name type="scientific">Paenibacillus soyae</name>
    <dbReference type="NCBI Taxonomy" id="2969249"/>
    <lineage>
        <taxon>Bacteria</taxon>
        <taxon>Bacillati</taxon>
        <taxon>Bacillota</taxon>
        <taxon>Bacilli</taxon>
        <taxon>Bacillales</taxon>
        <taxon>Paenibacillaceae</taxon>
        <taxon>Paenibacillus</taxon>
    </lineage>
</organism>
<name>A0A9X2MNG7_9BACL</name>
<proteinExistence type="predicted"/>
<comment type="caution">
    <text evidence="2">The sequence shown here is derived from an EMBL/GenBank/DDBJ whole genome shotgun (WGS) entry which is preliminary data.</text>
</comment>
<dbReference type="EMBL" id="JANIPJ010000005">
    <property type="protein sequence ID" value="MCR2803979.1"/>
    <property type="molecule type" value="Genomic_DNA"/>
</dbReference>
<dbReference type="Proteomes" id="UP001141950">
    <property type="component" value="Unassembled WGS sequence"/>
</dbReference>
<feature type="transmembrane region" description="Helical" evidence="1">
    <location>
        <begin position="60"/>
        <end position="85"/>
    </location>
</feature>
<evidence type="ECO:0000313" key="3">
    <source>
        <dbReference type="Proteomes" id="UP001141950"/>
    </source>
</evidence>
<dbReference type="AlphaFoldDB" id="A0A9X2MNG7"/>
<evidence type="ECO:0000313" key="2">
    <source>
        <dbReference type="EMBL" id="MCR2803979.1"/>
    </source>
</evidence>
<keyword evidence="3" id="KW-1185">Reference proteome</keyword>
<sequence length="156" mass="17760">MGFVVAFVAAWFALFIFYGMNKRLSIVENAFVFLASMALGIHLSWFIVEEFKWIEMTKDGLSYAGVLLYRIVLFPMVFVLVMNAVYKLRGIAGQLLSGVTALASLAVLNMAFVAYDMIRYTKWNLFYETLVTALLLLIVYVLLRGFRKAADKRWAA</sequence>
<dbReference type="RefSeq" id="WP_257444724.1">
    <property type="nucleotide sequence ID" value="NZ_JANIPJ010000005.1"/>
</dbReference>
<reference evidence="2" key="1">
    <citation type="submission" date="2022-08" db="EMBL/GenBank/DDBJ databases">
        <title>The genomic sequence of strain Paenibacillus sp. SCIV0701.</title>
        <authorList>
            <person name="Zhao H."/>
        </authorList>
    </citation>
    <scope>NUCLEOTIDE SEQUENCE</scope>
    <source>
        <strain evidence="2">SCIV0701</strain>
    </source>
</reference>
<gene>
    <name evidence="2" type="ORF">NQZ67_08835</name>
</gene>
<keyword evidence="1" id="KW-0472">Membrane</keyword>